<proteinExistence type="predicted"/>
<feature type="compositionally biased region" description="Basic and acidic residues" evidence="1">
    <location>
        <begin position="535"/>
        <end position="549"/>
    </location>
</feature>
<feature type="compositionally biased region" description="Basic and acidic residues" evidence="1">
    <location>
        <begin position="307"/>
        <end position="316"/>
    </location>
</feature>
<feature type="compositionally biased region" description="Acidic residues" evidence="1">
    <location>
        <begin position="249"/>
        <end position="260"/>
    </location>
</feature>
<dbReference type="AlphaFoldDB" id="A0A165A735"/>
<feature type="compositionally biased region" description="Low complexity" evidence="1">
    <location>
        <begin position="321"/>
        <end position="335"/>
    </location>
</feature>
<feature type="compositionally biased region" description="Basic and acidic residues" evidence="1">
    <location>
        <begin position="407"/>
        <end position="417"/>
    </location>
</feature>
<dbReference type="EMBL" id="KV419395">
    <property type="protein sequence ID" value="KZS98568.1"/>
    <property type="molecule type" value="Genomic_DNA"/>
</dbReference>
<feature type="region of interest" description="Disordered" evidence="1">
    <location>
        <begin position="306"/>
        <end position="450"/>
    </location>
</feature>
<organism evidence="2 3">
    <name type="scientific">Sistotremastrum niveocremeum HHB9708</name>
    <dbReference type="NCBI Taxonomy" id="1314777"/>
    <lineage>
        <taxon>Eukaryota</taxon>
        <taxon>Fungi</taxon>
        <taxon>Dikarya</taxon>
        <taxon>Basidiomycota</taxon>
        <taxon>Agaricomycotina</taxon>
        <taxon>Agaricomycetes</taxon>
        <taxon>Sistotremastrales</taxon>
        <taxon>Sistotremastraceae</taxon>
        <taxon>Sertulicium</taxon>
        <taxon>Sertulicium niveocremeum</taxon>
    </lineage>
</organism>
<accession>A0A165A735</accession>
<name>A0A165A735_9AGAM</name>
<protein>
    <submittedName>
        <fullName evidence="2">Uncharacterized protein</fullName>
    </submittedName>
</protein>
<feature type="compositionally biased region" description="Polar residues" evidence="1">
    <location>
        <begin position="194"/>
        <end position="204"/>
    </location>
</feature>
<evidence type="ECO:0000313" key="3">
    <source>
        <dbReference type="Proteomes" id="UP000076722"/>
    </source>
</evidence>
<sequence>MAATGFAAGLSGYSSLPFKWRRKAAYRLGPTLEGTSQPSTGEGAGPSTAQQVKTPSQSDGTPTHVPHETAKNSANDDPPMKEVKPVAVKAEPMNNTSSLLVKTELLDSDFDLLHPRDEIIASSNAPAPQSSPIKPPNIRIQTNEISLPNTTLSSPLSRLTFSTPMPTTRTTSPIPFDDSKISDVTPLLRKSPSPMVTSTASPSHPNAMRSSPPRHTNKTPKLSLPTPSPPPPRSPQIKKSEPPPLDSLSDSDMDISDGDWDEKVTSVVKHETTSKVVTTVWHKPSTGTKPVVSSEVVHSRIVVSKESFTRTSDRHMSNQPSSHTRTTSTTSTTKTPKAAKPIIPERSPSPQRSLPTPPPSSSDILSTQFIAPRAAVNDDPARPIIGVKRKAPAGKRNELGSASTRLESAETAKDSVRPTKPRATIARRSTSPLTPPPPEESSVALLKKEEEEEASLEEILRLLGPRRSQRVRKPRIKREIEEFNLATPKVTRPRRKKVQPGEVPEVREQRKKRSGPQNLDAEVASRKPSRKRVAVKKEVAEGASLKEPENDGSPKGNRVFIRITAEQIRRLPPGVSDDV</sequence>
<feature type="region of interest" description="Disordered" evidence="1">
    <location>
        <begin position="147"/>
        <end position="262"/>
    </location>
</feature>
<feature type="compositionally biased region" description="Basic residues" evidence="1">
    <location>
        <begin position="467"/>
        <end position="476"/>
    </location>
</feature>
<evidence type="ECO:0000256" key="1">
    <source>
        <dbReference type="SAM" id="MobiDB-lite"/>
    </source>
</evidence>
<feature type="compositionally biased region" description="Polar residues" evidence="1">
    <location>
        <begin position="47"/>
        <end position="61"/>
    </location>
</feature>
<evidence type="ECO:0000313" key="2">
    <source>
        <dbReference type="EMBL" id="KZS98568.1"/>
    </source>
</evidence>
<feature type="region of interest" description="Disordered" evidence="1">
    <location>
        <begin position="29"/>
        <end position="96"/>
    </location>
</feature>
<reference evidence="2 3" key="1">
    <citation type="journal article" date="2016" name="Mol. Biol. Evol.">
        <title>Comparative Genomics of Early-Diverging Mushroom-Forming Fungi Provides Insights into the Origins of Lignocellulose Decay Capabilities.</title>
        <authorList>
            <person name="Nagy L.G."/>
            <person name="Riley R."/>
            <person name="Tritt A."/>
            <person name="Adam C."/>
            <person name="Daum C."/>
            <person name="Floudas D."/>
            <person name="Sun H."/>
            <person name="Yadav J.S."/>
            <person name="Pangilinan J."/>
            <person name="Larsson K.H."/>
            <person name="Matsuura K."/>
            <person name="Barry K."/>
            <person name="Labutti K."/>
            <person name="Kuo R."/>
            <person name="Ohm R.A."/>
            <person name="Bhattacharya S.S."/>
            <person name="Shirouzu T."/>
            <person name="Yoshinaga Y."/>
            <person name="Martin F.M."/>
            <person name="Grigoriev I.V."/>
            <person name="Hibbett D.S."/>
        </authorList>
    </citation>
    <scope>NUCLEOTIDE SEQUENCE [LARGE SCALE GENOMIC DNA]</scope>
    <source>
        <strain evidence="2 3">HHB9708</strain>
    </source>
</reference>
<gene>
    <name evidence="2" type="ORF">SISNIDRAFT_448835</name>
</gene>
<dbReference type="Proteomes" id="UP000076722">
    <property type="component" value="Unassembled WGS sequence"/>
</dbReference>
<feature type="region of interest" description="Disordered" evidence="1">
    <location>
        <begin position="465"/>
        <end position="558"/>
    </location>
</feature>
<feature type="compositionally biased region" description="Low complexity" evidence="1">
    <location>
        <begin position="147"/>
        <end position="175"/>
    </location>
</feature>
<dbReference type="STRING" id="1314777.A0A165A735"/>
<keyword evidence="3" id="KW-1185">Reference proteome</keyword>